<sequence>MMLANNTPEKIL</sequence>
<evidence type="ECO:0000313" key="2">
    <source>
        <dbReference type="Proteomes" id="UP000195696"/>
    </source>
</evidence>
<reference evidence="1 2" key="1">
    <citation type="submission" date="2016-08" db="EMBL/GenBank/DDBJ databases">
        <authorList>
            <person name="Seilhamer J.J."/>
        </authorList>
    </citation>
    <scope>NUCLEOTIDE SEQUENCE [LARGE SCALE GENOMIC DNA]</scope>
    <source>
        <strain evidence="1 2">SDA_GO95</strain>
    </source>
</reference>
<dbReference type="Proteomes" id="UP000195696">
    <property type="component" value="Unassembled WGS sequence"/>
</dbReference>
<evidence type="ECO:0000313" key="1">
    <source>
        <dbReference type="EMBL" id="SCB68389.1"/>
    </source>
</evidence>
<proteinExistence type="predicted"/>
<gene>
    <name evidence="1" type="ORF">BWGO95_02529</name>
</gene>
<dbReference type="EMBL" id="FMAK01000034">
    <property type="protein sequence ID" value="SCB68389.1"/>
    <property type="molecule type" value="Genomic_DNA"/>
</dbReference>
<protein>
    <submittedName>
        <fullName evidence="1">Uncharacterized protein</fullName>
    </submittedName>
</protein>
<organism evidence="1 2">
    <name type="scientific">Bacillus mycoides</name>
    <dbReference type="NCBI Taxonomy" id="1405"/>
    <lineage>
        <taxon>Bacteria</taxon>
        <taxon>Bacillati</taxon>
        <taxon>Bacillota</taxon>
        <taxon>Bacilli</taxon>
        <taxon>Bacillales</taxon>
        <taxon>Bacillaceae</taxon>
        <taxon>Bacillus</taxon>
        <taxon>Bacillus cereus group</taxon>
    </lineage>
</organism>
<name>A0A1G4EQU2_BACMY</name>
<accession>A0A1G4EQU2</accession>